<feature type="signal peptide" evidence="6">
    <location>
        <begin position="1"/>
        <end position="20"/>
    </location>
</feature>
<dbReference type="STRING" id="336292.SAMN05660710_00301"/>
<comment type="subcellular location">
    <subcellularLocation>
        <location evidence="1">Cell outer membrane</location>
    </subcellularLocation>
</comment>
<evidence type="ECO:0000313" key="7">
    <source>
        <dbReference type="EMBL" id="SCX94362.1"/>
    </source>
</evidence>
<gene>
    <name evidence="7" type="ORF">SAMN05660710_00301</name>
</gene>
<dbReference type="PANTHER" id="PTHR38776:SF1">
    <property type="entry name" value="MLTA-INTERACTING PROTEIN-RELATED"/>
    <property type="match status" value="1"/>
</dbReference>
<keyword evidence="8" id="KW-1185">Reference proteome</keyword>
<dbReference type="InterPro" id="IPR010583">
    <property type="entry name" value="MipA"/>
</dbReference>
<keyword evidence="4" id="KW-0472">Membrane</keyword>
<dbReference type="Proteomes" id="UP000199502">
    <property type="component" value="Unassembled WGS sequence"/>
</dbReference>
<name>A0A1G5BW05_9RHOB</name>
<evidence type="ECO:0000256" key="1">
    <source>
        <dbReference type="ARBA" id="ARBA00004442"/>
    </source>
</evidence>
<evidence type="ECO:0000256" key="2">
    <source>
        <dbReference type="ARBA" id="ARBA00005722"/>
    </source>
</evidence>
<protein>
    <submittedName>
        <fullName evidence="7">Outer membrane protein</fullName>
    </submittedName>
</protein>
<evidence type="ECO:0000256" key="4">
    <source>
        <dbReference type="ARBA" id="ARBA00023136"/>
    </source>
</evidence>
<evidence type="ECO:0000256" key="5">
    <source>
        <dbReference type="ARBA" id="ARBA00023237"/>
    </source>
</evidence>
<evidence type="ECO:0000256" key="6">
    <source>
        <dbReference type="SAM" id="SignalP"/>
    </source>
</evidence>
<feature type="chain" id="PRO_5011608336" evidence="6">
    <location>
        <begin position="21"/>
        <end position="239"/>
    </location>
</feature>
<reference evidence="7 8" key="1">
    <citation type="submission" date="2016-10" db="EMBL/GenBank/DDBJ databases">
        <authorList>
            <person name="de Groot N.N."/>
        </authorList>
    </citation>
    <scope>NUCLEOTIDE SEQUENCE [LARGE SCALE GENOMIC DNA]</scope>
    <source>
        <strain evidence="7 8">CGMCC 1.8925</strain>
    </source>
</reference>
<comment type="similarity">
    <text evidence="2">Belongs to the MipA/OmpV family.</text>
</comment>
<evidence type="ECO:0000256" key="3">
    <source>
        <dbReference type="ARBA" id="ARBA00022729"/>
    </source>
</evidence>
<dbReference type="EMBL" id="FMVT01000001">
    <property type="protein sequence ID" value="SCX94362.1"/>
    <property type="molecule type" value="Genomic_DNA"/>
</dbReference>
<dbReference type="AlphaFoldDB" id="A0A1G5BW05"/>
<dbReference type="PANTHER" id="PTHR38776">
    <property type="entry name" value="MLTA-INTERACTING PROTEIN-RELATED"/>
    <property type="match status" value="1"/>
</dbReference>
<evidence type="ECO:0000313" key="8">
    <source>
        <dbReference type="Proteomes" id="UP000199502"/>
    </source>
</evidence>
<keyword evidence="3 6" id="KW-0732">Signal</keyword>
<sequence length="239" mass="24891">MNKALALAATALLAATPLHAQGMLDLSLDIGGGVELGPRYPGSDEGRTSPWVILRNGADADGQGFTISPSFGFKGGRDSGDDDALAGLDEIDRTVELGLRLGYGIGPVGAYATLRRGFGGHEGITGAVGAKYRTELSPELTLWSGVQAVYGNGAFNDTYFGVTEAESAASGLPETSVGSGFNEAALTFEARYAVSDATSLLGEVRYARLIGDAADSPVVQEEYQPSLRLGLVRRFSFGF</sequence>
<accession>A0A1G5BW05</accession>
<dbReference type="GO" id="GO:0009279">
    <property type="term" value="C:cell outer membrane"/>
    <property type="evidence" value="ECO:0007669"/>
    <property type="project" value="UniProtKB-SubCell"/>
</dbReference>
<dbReference type="Pfam" id="PF06629">
    <property type="entry name" value="MipA"/>
    <property type="match status" value="1"/>
</dbReference>
<organism evidence="7 8">
    <name type="scientific">Paracoccus tibetensis</name>
    <dbReference type="NCBI Taxonomy" id="336292"/>
    <lineage>
        <taxon>Bacteria</taxon>
        <taxon>Pseudomonadati</taxon>
        <taxon>Pseudomonadota</taxon>
        <taxon>Alphaproteobacteria</taxon>
        <taxon>Rhodobacterales</taxon>
        <taxon>Paracoccaceae</taxon>
        <taxon>Paracoccus</taxon>
    </lineage>
</organism>
<keyword evidence="5" id="KW-0998">Cell outer membrane</keyword>
<proteinExistence type="inferred from homology"/>